<dbReference type="Gene3D" id="3.40.950.10">
    <property type="entry name" value="Fe-only Hydrogenase (Larger Subunit), Chain L, domain 3"/>
    <property type="match status" value="1"/>
</dbReference>
<dbReference type="EC" id="2.3.1.8" evidence="3"/>
<evidence type="ECO:0000256" key="3">
    <source>
        <dbReference type="ARBA" id="ARBA00012707"/>
    </source>
</evidence>
<dbReference type="Gene3D" id="3.40.50.10950">
    <property type="match status" value="1"/>
</dbReference>
<keyword evidence="6 9" id="KW-0012">Acyltransferase</keyword>
<evidence type="ECO:0000313" key="10">
    <source>
        <dbReference type="Proteomes" id="UP001433088"/>
    </source>
</evidence>
<keyword evidence="10" id="KW-1185">Reference proteome</keyword>
<dbReference type="Gene3D" id="3.40.50.1780">
    <property type="match status" value="1"/>
</dbReference>
<sequence length="814" mass="90033">MSRFINNLKRRVAKEQKKIVLPESESRRVLQAAERVQAEGFARPILIGRPRSIVEVASEYQIDMDGIEIIDPETYPMMDKFCQYYAKRRAKKGMSLEEARKVLSENYIFFAACLVAFDIADGMVAGAVATSSEVIRAALQVIGPHPGLSTVSSSFIMITDKPQFGDDGIFVVGDCSVVIEPTPQQLADIAVSCVERARRTAQMLDPKVAFLSYSTMGSGAGEEVDRVREAVRLLRDRNVDFEFDGEMQADAALVPRIARQKAPGSAVAGQANVLIFPNLVSGNICYKVLEHLAGATALGPLLQGLAKPVMDLSRGCTPEDITDVIAICCSDAIYMQAEKKRDIAFTSRFEKLDRRVAVENRNISIQFDPEKCKNCTLCRRRCADVMSMTGYYSLESTGDVPICVHCGQCSLTCMFGATTTVSQRDAIQQAIDDPKKVVIFQTAPAVRVALGDEFGLPFGSVVQGKMIAALRALGGDYVFDTNFGADLTIMEEASELLYRMHNKKELLPQFTSCCPSWVEFTEIFFPELIPHLSTAKSPISMLSPMIKTYFAKRMKIDPADIVTVCVTPCTSKKAEIARPERNAAGRYWKKPEIRDTDYCITTRELAKWIKDAQIDFNSLKDSDYDPIFGQSSGGGTIFGNSGGVMEAALRTLVYLKTGKPADEEFLHFEEVRGLEGVKEAALTLDNDIIRVVAISGLANARRFINLMEEKHSWKKYAFIEVMACPGGCIGGGGQPRTKLPQEIPAKRARIESLYGLDALNQIRASWENPEIQTLYTKFLGEPLSDLSESLLHTQYINKHYMLGKEDKVQPGVSH</sequence>
<evidence type="ECO:0000313" key="9">
    <source>
        <dbReference type="EMBL" id="MEQ2422499.1"/>
    </source>
</evidence>
<evidence type="ECO:0000256" key="1">
    <source>
        <dbReference type="ARBA" id="ARBA00000705"/>
    </source>
</evidence>
<dbReference type="Pfam" id="PF02906">
    <property type="entry name" value="Fe_hyd_lg_C"/>
    <property type="match status" value="1"/>
</dbReference>
<evidence type="ECO:0000256" key="2">
    <source>
        <dbReference type="ARBA" id="ARBA00004989"/>
    </source>
</evidence>
<dbReference type="InterPro" id="IPR050500">
    <property type="entry name" value="Phos_Acetyltrans/Butyryltrans"/>
</dbReference>
<dbReference type="SUPFAM" id="SSF54862">
    <property type="entry name" value="4Fe-4S ferredoxins"/>
    <property type="match status" value="1"/>
</dbReference>
<dbReference type="Pfam" id="PF02256">
    <property type="entry name" value="Fe_hyd_SSU"/>
    <property type="match status" value="1"/>
</dbReference>
<name>A0ABV1CWH9_9FIRM</name>
<dbReference type="RefSeq" id="WP_349173649.1">
    <property type="nucleotide sequence ID" value="NZ_JBBMEU010000036.1"/>
</dbReference>
<dbReference type="Gene3D" id="3.30.70.20">
    <property type="match status" value="1"/>
</dbReference>
<dbReference type="GO" id="GO:0008959">
    <property type="term" value="F:phosphate acetyltransferase activity"/>
    <property type="evidence" value="ECO:0007669"/>
    <property type="project" value="UniProtKB-EC"/>
</dbReference>
<dbReference type="InterPro" id="IPR004614">
    <property type="entry name" value="P_AcTrfase"/>
</dbReference>
<dbReference type="InterPro" id="IPR002505">
    <property type="entry name" value="PTA_PTB"/>
</dbReference>
<dbReference type="InterPro" id="IPR013352">
    <property type="entry name" value="Fe_hydrogenase_subset"/>
</dbReference>
<dbReference type="Gene3D" id="3.40.50.10750">
    <property type="entry name" value="Isocitrate/Isopropylmalate dehydrogenase-like"/>
    <property type="match status" value="1"/>
</dbReference>
<dbReference type="EMBL" id="JBBMEU010000036">
    <property type="protein sequence ID" value="MEQ2422499.1"/>
    <property type="molecule type" value="Genomic_DNA"/>
</dbReference>
<gene>
    <name evidence="9" type="primary">pta</name>
    <name evidence="9" type="ORF">WMO23_07100</name>
</gene>
<comment type="catalytic activity">
    <reaction evidence="1">
        <text>acetyl-CoA + phosphate = acetyl phosphate + CoA</text>
        <dbReference type="Rhea" id="RHEA:19521"/>
        <dbReference type="ChEBI" id="CHEBI:22191"/>
        <dbReference type="ChEBI" id="CHEBI:43474"/>
        <dbReference type="ChEBI" id="CHEBI:57287"/>
        <dbReference type="ChEBI" id="CHEBI:57288"/>
        <dbReference type="EC" id="2.3.1.8"/>
    </reaction>
</comment>
<feature type="domain" description="4Fe-4S ferredoxin-type" evidence="8">
    <location>
        <begin position="394"/>
        <end position="423"/>
    </location>
</feature>
<evidence type="ECO:0000259" key="8">
    <source>
        <dbReference type="PROSITE" id="PS51379"/>
    </source>
</evidence>
<accession>A0ABV1CWH9</accession>
<comment type="pathway">
    <text evidence="2">Metabolic intermediate biosynthesis; acetyl-CoA biosynthesis; acetyl-CoA from acetate: step 2/2.</text>
</comment>
<dbReference type="PROSITE" id="PS51379">
    <property type="entry name" value="4FE4S_FER_2"/>
    <property type="match status" value="2"/>
</dbReference>
<reference evidence="9 10" key="1">
    <citation type="submission" date="2024-03" db="EMBL/GenBank/DDBJ databases">
        <title>Human intestinal bacterial collection.</title>
        <authorList>
            <person name="Pauvert C."/>
            <person name="Hitch T.C.A."/>
            <person name="Clavel T."/>
        </authorList>
    </citation>
    <scope>NUCLEOTIDE SEQUENCE [LARGE SCALE GENOMIC DNA]</scope>
    <source>
        <strain evidence="9 10">CLA-AA-H81</strain>
    </source>
</reference>
<dbReference type="InterPro" id="IPR042113">
    <property type="entry name" value="P_AcTrfase_dom1"/>
</dbReference>
<dbReference type="SMART" id="SM00902">
    <property type="entry name" value="Fe_hyd_SSU"/>
    <property type="match status" value="1"/>
</dbReference>
<evidence type="ECO:0000256" key="6">
    <source>
        <dbReference type="ARBA" id="ARBA00023315"/>
    </source>
</evidence>
<comment type="caution">
    <text evidence="9">The sequence shown here is derived from an EMBL/GenBank/DDBJ whole genome shotgun (WGS) entry which is preliminary data.</text>
</comment>
<dbReference type="PANTHER" id="PTHR43356">
    <property type="entry name" value="PHOSPHATE ACETYLTRANSFERASE"/>
    <property type="match status" value="1"/>
</dbReference>
<dbReference type="Pfam" id="PF01515">
    <property type="entry name" value="PTA_PTB"/>
    <property type="match status" value="1"/>
</dbReference>
<dbReference type="InterPro" id="IPR036991">
    <property type="entry name" value="Fe_hydrogenase_ssu_sf"/>
</dbReference>
<organism evidence="9 10">
    <name type="scientific">Megasphaera intestinihominis</name>
    <dbReference type="NCBI Taxonomy" id="3133159"/>
    <lineage>
        <taxon>Bacteria</taxon>
        <taxon>Bacillati</taxon>
        <taxon>Bacillota</taxon>
        <taxon>Negativicutes</taxon>
        <taxon>Veillonellales</taxon>
        <taxon>Veillonellaceae</taxon>
        <taxon>Megasphaera</taxon>
    </lineage>
</organism>
<dbReference type="SUPFAM" id="SSF53659">
    <property type="entry name" value="Isocitrate/Isopropylmalate dehydrogenase-like"/>
    <property type="match status" value="1"/>
</dbReference>
<feature type="domain" description="4Fe-4S ferredoxin-type" evidence="8">
    <location>
        <begin position="363"/>
        <end position="391"/>
    </location>
</feature>
<dbReference type="InterPro" id="IPR009016">
    <property type="entry name" value="Fe_hydrogenase"/>
</dbReference>
<evidence type="ECO:0000256" key="5">
    <source>
        <dbReference type="ARBA" id="ARBA00022679"/>
    </source>
</evidence>
<dbReference type="NCBIfam" id="TIGR00651">
    <property type="entry name" value="pta"/>
    <property type="match status" value="1"/>
</dbReference>
<dbReference type="NCBIfam" id="NF007233">
    <property type="entry name" value="PRK09653.1"/>
    <property type="match status" value="1"/>
</dbReference>
<keyword evidence="5 9" id="KW-0808">Transferase</keyword>
<protein>
    <recommendedName>
        <fullName evidence="4">Phosphate acetyltransferase</fullName>
        <ecNumber evidence="3">2.3.1.8</ecNumber>
    </recommendedName>
    <alternativeName>
        <fullName evidence="7">Phosphotransacetylase</fullName>
    </alternativeName>
</protein>
<dbReference type="SUPFAM" id="SSF53920">
    <property type="entry name" value="Fe-only hydrogenase"/>
    <property type="match status" value="1"/>
</dbReference>
<dbReference type="PANTHER" id="PTHR43356:SF3">
    <property type="entry name" value="PHOSPHATE ACETYLTRANSFERASE"/>
    <property type="match status" value="1"/>
</dbReference>
<dbReference type="NCBIfam" id="TIGR02512">
    <property type="entry name" value="FeFe_hydrog_A"/>
    <property type="match status" value="1"/>
</dbReference>
<dbReference type="InterPro" id="IPR003149">
    <property type="entry name" value="Fe_hydrogenase_ssu"/>
</dbReference>
<dbReference type="InterPro" id="IPR004108">
    <property type="entry name" value="Fe_hydrogenase_lsu_C"/>
</dbReference>
<dbReference type="InterPro" id="IPR017896">
    <property type="entry name" value="4Fe4S_Fe-S-bd"/>
</dbReference>
<dbReference type="InterPro" id="IPR042112">
    <property type="entry name" value="P_AcTrfase_dom2"/>
</dbReference>
<dbReference type="Proteomes" id="UP001433088">
    <property type="component" value="Unassembled WGS sequence"/>
</dbReference>
<evidence type="ECO:0000256" key="7">
    <source>
        <dbReference type="ARBA" id="ARBA00031108"/>
    </source>
</evidence>
<proteinExistence type="predicted"/>
<dbReference type="Gene3D" id="4.10.260.20">
    <property type="entry name" value="Iron hydrogenase, small subunit"/>
    <property type="match status" value="1"/>
</dbReference>
<evidence type="ECO:0000256" key="4">
    <source>
        <dbReference type="ARBA" id="ARBA00021528"/>
    </source>
</evidence>